<proteinExistence type="predicted"/>
<dbReference type="EMBL" id="CP005587">
    <property type="protein sequence ID" value="AGK56577.1"/>
    <property type="molecule type" value="Genomic_DNA"/>
</dbReference>
<keyword evidence="3" id="KW-1185">Reference proteome</keyword>
<reference evidence="2 3" key="1">
    <citation type="journal article" date="2013" name="Genome Announc.">
        <title>Genome sequences for three denitrifying bacterial strains isolated from a uranium- and nitrate-contaminated subsurface environment.</title>
        <authorList>
            <person name="Venkatramanan R."/>
            <person name="Prakash O."/>
            <person name="Woyke T."/>
            <person name="Chain P."/>
            <person name="Goodwin L.A."/>
            <person name="Watson D."/>
            <person name="Brooks S."/>
            <person name="Kostka J.E."/>
            <person name="Green S.J."/>
        </authorList>
    </citation>
    <scope>NUCLEOTIDE SEQUENCE [LARGE SCALE GENOMIC DNA]</scope>
    <source>
        <strain evidence="2 3">1NES1</strain>
    </source>
</reference>
<dbReference type="InterPro" id="IPR014710">
    <property type="entry name" value="RmlC-like_jellyroll"/>
</dbReference>
<evidence type="ECO:0000313" key="2">
    <source>
        <dbReference type="EMBL" id="AGK56577.1"/>
    </source>
</evidence>
<dbReference type="InterPro" id="IPR018490">
    <property type="entry name" value="cNMP-bd_dom_sf"/>
</dbReference>
<accession>N0B316</accession>
<dbReference type="SMART" id="SM00100">
    <property type="entry name" value="cNMP"/>
    <property type="match status" value="1"/>
</dbReference>
<dbReference type="STRING" id="670307.HYPDE_24458"/>
<protein>
    <submittedName>
        <fullName evidence="2">Crp/Fnr family transcriptional regulator</fullName>
    </submittedName>
</protein>
<name>N0B316_9HYPH</name>
<dbReference type="Pfam" id="PF00027">
    <property type="entry name" value="cNMP_binding"/>
    <property type="match status" value="1"/>
</dbReference>
<dbReference type="InterPro" id="IPR018488">
    <property type="entry name" value="cNMP-bd_CS"/>
</dbReference>
<dbReference type="SUPFAM" id="SSF51206">
    <property type="entry name" value="cAMP-binding domain-like"/>
    <property type="match status" value="1"/>
</dbReference>
<dbReference type="AlphaFoldDB" id="N0B316"/>
<feature type="domain" description="Cyclic nucleotide-binding" evidence="1">
    <location>
        <begin position="22"/>
        <end position="116"/>
    </location>
</feature>
<evidence type="ECO:0000313" key="3">
    <source>
        <dbReference type="Proteomes" id="UP000005952"/>
    </source>
</evidence>
<dbReference type="Proteomes" id="UP000005952">
    <property type="component" value="Chromosome"/>
</dbReference>
<dbReference type="Gene3D" id="2.60.120.10">
    <property type="entry name" value="Jelly Rolls"/>
    <property type="match status" value="1"/>
</dbReference>
<dbReference type="RefSeq" id="WP_015596614.1">
    <property type="nucleotide sequence ID" value="NC_021172.1"/>
</dbReference>
<gene>
    <name evidence="2" type="ORF">HYPDE_24458</name>
</gene>
<dbReference type="GO" id="GO:0003700">
    <property type="term" value="F:DNA-binding transcription factor activity"/>
    <property type="evidence" value="ECO:0007669"/>
    <property type="project" value="TreeGrafter"/>
</dbReference>
<dbReference type="PROSITE" id="PS50042">
    <property type="entry name" value="CNMP_BINDING_3"/>
    <property type="match status" value="1"/>
</dbReference>
<dbReference type="OrthoDB" id="9809206at2"/>
<dbReference type="InterPro" id="IPR050397">
    <property type="entry name" value="Env_Response_Regulators"/>
</dbReference>
<dbReference type="GO" id="GO:0005829">
    <property type="term" value="C:cytosol"/>
    <property type="evidence" value="ECO:0007669"/>
    <property type="project" value="TreeGrafter"/>
</dbReference>
<dbReference type="PANTHER" id="PTHR24567:SF74">
    <property type="entry name" value="HTH-TYPE TRANSCRIPTIONAL REGULATOR ARCR"/>
    <property type="match status" value="1"/>
</dbReference>
<dbReference type="PANTHER" id="PTHR24567">
    <property type="entry name" value="CRP FAMILY TRANSCRIPTIONAL REGULATORY PROTEIN"/>
    <property type="match status" value="1"/>
</dbReference>
<dbReference type="InterPro" id="IPR000595">
    <property type="entry name" value="cNMP-bd_dom"/>
</dbReference>
<dbReference type="eggNOG" id="COG0664">
    <property type="taxonomic scope" value="Bacteria"/>
</dbReference>
<evidence type="ECO:0000259" key="1">
    <source>
        <dbReference type="PROSITE" id="PS50042"/>
    </source>
</evidence>
<dbReference type="PROSITE" id="PS00889">
    <property type="entry name" value="CNMP_BINDING_2"/>
    <property type="match status" value="1"/>
</dbReference>
<dbReference type="HOGENOM" id="CLU_075053_16_4_5"/>
<sequence length="124" mass="13884">MSEDSLFDFSILDQIGAPYRFFDAGEKIFLEDDAADTMYMVRSGRVDVITYGTVLENVRAGGIFGEMALIDDGRRSAAAMAAEPTEVVAIDKRAFLTIIRSDPQFALRVMSLLANRLRRMNKEH</sequence>
<dbReference type="KEGG" id="hdt:HYPDE_24458"/>
<organism evidence="2 3">
    <name type="scientific">Hyphomicrobium denitrificans 1NES1</name>
    <dbReference type="NCBI Taxonomy" id="670307"/>
    <lineage>
        <taxon>Bacteria</taxon>
        <taxon>Pseudomonadati</taxon>
        <taxon>Pseudomonadota</taxon>
        <taxon>Alphaproteobacteria</taxon>
        <taxon>Hyphomicrobiales</taxon>
        <taxon>Hyphomicrobiaceae</taxon>
        <taxon>Hyphomicrobium</taxon>
    </lineage>
</organism>
<dbReference type="CDD" id="cd00038">
    <property type="entry name" value="CAP_ED"/>
    <property type="match status" value="1"/>
</dbReference>